<evidence type="ECO:0000313" key="2">
    <source>
        <dbReference type="EMBL" id="CAH2069701.1"/>
    </source>
</evidence>
<organism evidence="2 3">
    <name type="scientific">Thlaspi arvense</name>
    <name type="common">Field penny-cress</name>
    <dbReference type="NCBI Taxonomy" id="13288"/>
    <lineage>
        <taxon>Eukaryota</taxon>
        <taxon>Viridiplantae</taxon>
        <taxon>Streptophyta</taxon>
        <taxon>Embryophyta</taxon>
        <taxon>Tracheophyta</taxon>
        <taxon>Spermatophyta</taxon>
        <taxon>Magnoliopsida</taxon>
        <taxon>eudicotyledons</taxon>
        <taxon>Gunneridae</taxon>
        <taxon>Pentapetalae</taxon>
        <taxon>rosids</taxon>
        <taxon>malvids</taxon>
        <taxon>Brassicales</taxon>
        <taxon>Brassicaceae</taxon>
        <taxon>Thlaspideae</taxon>
        <taxon>Thlaspi</taxon>
    </lineage>
</organism>
<dbReference type="AlphaFoldDB" id="A0AAU9SMC3"/>
<accession>A0AAU9SMC3</accession>
<evidence type="ECO:0000313" key="3">
    <source>
        <dbReference type="Proteomes" id="UP000836841"/>
    </source>
</evidence>
<name>A0AAU9SMC3_THLAR</name>
<sequence>MELDKEYALMERKKEESVHEFTERFRELVTRINFYAAYGNVPDFVRIQDILSKLPPMYHEAVIEARYLHGVNKEFTLTEVLHILREAERFKKREEASHNNETSQCYSNNKRGRR</sequence>
<dbReference type="EMBL" id="OU466862">
    <property type="protein sequence ID" value="CAH2069701.1"/>
    <property type="molecule type" value="Genomic_DNA"/>
</dbReference>
<reference evidence="2 3" key="1">
    <citation type="submission" date="2022-03" db="EMBL/GenBank/DDBJ databases">
        <authorList>
            <person name="Nunn A."/>
            <person name="Chopra R."/>
            <person name="Nunn A."/>
            <person name="Contreras Garrido A."/>
        </authorList>
    </citation>
    <scope>NUCLEOTIDE SEQUENCE [LARGE SCALE GENOMIC DNA]</scope>
</reference>
<gene>
    <name evidence="2" type="ORF">TAV2_LOCUS20305</name>
</gene>
<feature type="region of interest" description="Disordered" evidence="1">
    <location>
        <begin position="92"/>
        <end position="114"/>
    </location>
</feature>
<evidence type="ECO:0000256" key="1">
    <source>
        <dbReference type="SAM" id="MobiDB-lite"/>
    </source>
</evidence>
<keyword evidence="3" id="KW-1185">Reference proteome</keyword>
<dbReference type="Proteomes" id="UP000836841">
    <property type="component" value="Chromosome 6"/>
</dbReference>
<proteinExistence type="predicted"/>
<feature type="compositionally biased region" description="Polar residues" evidence="1">
    <location>
        <begin position="99"/>
        <end position="114"/>
    </location>
</feature>
<protein>
    <submittedName>
        <fullName evidence="2">Uncharacterized protein</fullName>
    </submittedName>
</protein>